<sequence>MATDARNQPSSSHAGPRQEHSGRRWEAGRAAALVVLLLVTALVALGAQASAYRVPDDREGTAGSPSARGTGHLAYAQKGRQWHAVVNGRDGGTDPGSDTVYREDIAPGGMTGDTSDITDPSTVLPEPPDDVPQPDPDAGDDDPGSYSGGFGGETVITAARRGNLPETAPLDSFNIVYGLAIAWNSARADVQQRAARLVEQQSGGKLYDVDIDLATAGVSSSLDLTVSPASKTVSLFYFVPGHRVTAKADVDHVSNPDVTVDFDLGLVVSLSTEGPQDERLRLESAEARVMHPDVSASGDWDYKVGRFINDVTRWVKTWGQARSIEAIVTSRLTGHSEDVGSSFGAPIAAANDAIREVVSDRGSAVAGMTPYYDHEQHRLVLRLDAPTLAPDRRARVG</sequence>
<organism evidence="2 3">
    <name type="scientific">Haloechinothrix alba</name>
    <dbReference type="NCBI Taxonomy" id="664784"/>
    <lineage>
        <taxon>Bacteria</taxon>
        <taxon>Bacillati</taxon>
        <taxon>Actinomycetota</taxon>
        <taxon>Actinomycetes</taxon>
        <taxon>Pseudonocardiales</taxon>
        <taxon>Pseudonocardiaceae</taxon>
        <taxon>Haloechinothrix</taxon>
    </lineage>
</organism>
<proteinExistence type="predicted"/>
<dbReference type="OrthoDB" id="9820909at2"/>
<feature type="region of interest" description="Disordered" evidence="1">
    <location>
        <begin position="1"/>
        <end position="25"/>
    </location>
</feature>
<keyword evidence="3" id="KW-1185">Reference proteome</keyword>
<gene>
    <name evidence="2" type="ORF">SAMN06265360_10365</name>
</gene>
<dbReference type="Proteomes" id="UP000198348">
    <property type="component" value="Unassembled WGS sequence"/>
</dbReference>
<dbReference type="RefSeq" id="WP_089299941.1">
    <property type="nucleotide sequence ID" value="NZ_FZNW01000003.1"/>
</dbReference>
<evidence type="ECO:0000313" key="2">
    <source>
        <dbReference type="EMBL" id="SNR35191.1"/>
    </source>
</evidence>
<accession>A0A238VLZ2</accession>
<feature type="compositionally biased region" description="Polar residues" evidence="1">
    <location>
        <begin position="1"/>
        <end position="13"/>
    </location>
</feature>
<feature type="compositionally biased region" description="Polar residues" evidence="1">
    <location>
        <begin position="112"/>
        <end position="121"/>
    </location>
</feature>
<evidence type="ECO:0000256" key="1">
    <source>
        <dbReference type="SAM" id="MobiDB-lite"/>
    </source>
</evidence>
<feature type="compositionally biased region" description="Basic and acidic residues" evidence="1">
    <location>
        <begin position="16"/>
        <end position="25"/>
    </location>
</feature>
<protein>
    <submittedName>
        <fullName evidence="2">Uncharacterized protein</fullName>
    </submittedName>
</protein>
<feature type="region of interest" description="Disordered" evidence="1">
    <location>
        <begin position="85"/>
        <end position="153"/>
    </location>
</feature>
<evidence type="ECO:0000313" key="3">
    <source>
        <dbReference type="Proteomes" id="UP000198348"/>
    </source>
</evidence>
<name>A0A238VLZ2_9PSEU</name>
<dbReference type="AlphaFoldDB" id="A0A238VLZ2"/>
<dbReference type="EMBL" id="FZNW01000003">
    <property type="protein sequence ID" value="SNR35191.1"/>
    <property type="molecule type" value="Genomic_DNA"/>
</dbReference>
<reference evidence="2 3" key="1">
    <citation type="submission" date="2017-06" db="EMBL/GenBank/DDBJ databases">
        <authorList>
            <person name="Kim H.J."/>
            <person name="Triplett B.A."/>
        </authorList>
    </citation>
    <scope>NUCLEOTIDE SEQUENCE [LARGE SCALE GENOMIC DNA]</scope>
    <source>
        <strain evidence="2 3">DSM 45207</strain>
    </source>
</reference>